<dbReference type="EMBL" id="MU853593">
    <property type="protein sequence ID" value="KAK4142813.1"/>
    <property type="molecule type" value="Genomic_DNA"/>
</dbReference>
<dbReference type="InterPro" id="IPR028386">
    <property type="entry name" value="CENP-C/Mif2/cnp3"/>
</dbReference>
<proteinExistence type="inferred from homology"/>
<comment type="subcellular location">
    <subcellularLocation>
        <location evidence="1">Nucleus</location>
    </subcellularLocation>
</comment>
<dbReference type="RefSeq" id="XP_062636184.1">
    <property type="nucleotide sequence ID" value="XM_062777530.1"/>
</dbReference>
<dbReference type="InterPro" id="IPR025974">
    <property type="entry name" value="Mif2/CENP-C_cupin"/>
</dbReference>
<dbReference type="GO" id="GO:0051315">
    <property type="term" value="P:attachment of mitotic spindle microtubules to kinetochore"/>
    <property type="evidence" value="ECO:0007669"/>
    <property type="project" value="TreeGrafter"/>
</dbReference>
<dbReference type="Proteomes" id="UP001302676">
    <property type="component" value="Unassembled WGS sequence"/>
</dbReference>
<feature type="compositionally biased region" description="Low complexity" evidence="7">
    <location>
        <begin position="382"/>
        <end position="396"/>
    </location>
</feature>
<protein>
    <recommendedName>
        <fullName evidence="6">CENP-C homolog</fullName>
    </recommendedName>
</protein>
<name>A0AAN6V104_9PEZI</name>
<sequence>MAPRPSLARRTLAPQGEHIYELGVVGRKTGVTVPDSGVRDEHGMEPIENLFSSPGKSDQEENQENSDDYGSGEEAMDITTTSGIGPAALLKSQGNRLPVPLSRVRSPAKTLLNSPAQRNRFLARNSSSPARGSVIRNDGSRSSSQPTGDSTVAATKRRLDFRSVANGGPHSLSQPQSLSHHRMQPLQHEDEEEAEVLNGADEYGADEDNDDVNDFVEESMAMLNGADDDDLGEPELDAPQEEESVGEVDPPTPVAAKKKPGRPPKKQATVSAKIAAVQRKPAPAVLEEQGDADDQEDDGQPEDEEEQEPTPEQARPAPGRRGRPAKTTKPPAAAAPAPSARGAKKRRSLEGPTETEPDQPDPKRQRISPAGAAETKKRGRPPKSATAESSAAAAAKPKPRGRGRKPSPDADVGDTSHISIARRPPLPKSRGLLINRPAASRHEHLDDPNSSMRRTRSGRTSFKPLAYWRNERVEFDRGEAEDTFVGRKKTGRFVLPSVSGIVRVDEPEVDVKRAGAGRRGRRKSTAAAAAGGKRGRRRRSGAAGYDGDDYDDDSGAHGPAEVWELDPGTVTGEVVVWQPEYEFSPPAPNDIINVIDKQLAISSAAIKTTEVVGGEFRYAKVFSEGFIGAGVVDLPPGAVKRLKNSRKVFMIFFVHAGRVLVTVQETSFRISRGGIFIVPRYNEYTIENDYDHPARIFFAQGQEVAVNPPDEQDGGAEGEEEDADEEVEVSEGEEGEEEEGSEEE</sequence>
<evidence type="ECO:0000256" key="3">
    <source>
        <dbReference type="ARBA" id="ARBA00023125"/>
    </source>
</evidence>
<feature type="compositionally biased region" description="Acidic residues" evidence="7">
    <location>
        <begin position="203"/>
        <end position="217"/>
    </location>
</feature>
<comment type="similarity">
    <text evidence="2">Belongs to the CENP-C/MIF2 family.</text>
</comment>
<dbReference type="GO" id="GO:0019237">
    <property type="term" value="F:centromeric DNA binding"/>
    <property type="evidence" value="ECO:0007669"/>
    <property type="project" value="InterPro"/>
</dbReference>
<feature type="region of interest" description="Disordered" evidence="7">
    <location>
        <begin position="702"/>
        <end position="744"/>
    </location>
</feature>
<feature type="compositionally biased region" description="Polar residues" evidence="7">
    <location>
        <begin position="140"/>
        <end position="153"/>
    </location>
</feature>
<dbReference type="SMART" id="SM00384">
    <property type="entry name" value="AT_hook"/>
    <property type="match status" value="3"/>
</dbReference>
<evidence type="ECO:0000256" key="7">
    <source>
        <dbReference type="SAM" id="MobiDB-lite"/>
    </source>
</evidence>
<feature type="domain" description="Mif2 N-terminal" evidence="9">
    <location>
        <begin position="19"/>
        <end position="161"/>
    </location>
</feature>
<dbReference type="GeneID" id="87814143"/>
<feature type="compositionally biased region" description="Acidic residues" evidence="7">
    <location>
        <begin position="710"/>
        <end position="744"/>
    </location>
</feature>
<evidence type="ECO:0000256" key="6">
    <source>
        <dbReference type="ARBA" id="ARBA00075033"/>
    </source>
</evidence>
<dbReference type="GO" id="GO:0005634">
    <property type="term" value="C:nucleus"/>
    <property type="evidence" value="ECO:0007669"/>
    <property type="project" value="UniProtKB-SubCell"/>
</dbReference>
<dbReference type="PRINTS" id="PR00929">
    <property type="entry name" value="ATHOOK"/>
</dbReference>
<keyword evidence="3" id="KW-0238">DNA-binding</keyword>
<feature type="compositionally biased region" description="Low complexity" evidence="7">
    <location>
        <begin position="169"/>
        <end position="178"/>
    </location>
</feature>
<comment type="caution">
    <text evidence="10">The sequence shown here is derived from an EMBL/GenBank/DDBJ whole genome shotgun (WGS) entry which is preliminary data.</text>
</comment>
<dbReference type="GO" id="GO:0051382">
    <property type="term" value="P:kinetochore assembly"/>
    <property type="evidence" value="ECO:0007669"/>
    <property type="project" value="InterPro"/>
</dbReference>
<gene>
    <name evidence="10" type="ORF">C8A04DRAFT_12954</name>
</gene>
<evidence type="ECO:0000256" key="5">
    <source>
        <dbReference type="ARBA" id="ARBA00057947"/>
    </source>
</evidence>
<feature type="region of interest" description="Disordered" evidence="7">
    <location>
        <begin position="512"/>
        <end position="563"/>
    </location>
</feature>
<dbReference type="Gene3D" id="2.60.120.10">
    <property type="entry name" value="Jelly Rolls"/>
    <property type="match status" value="1"/>
</dbReference>
<feature type="compositionally biased region" description="Acidic residues" evidence="7">
    <location>
        <begin position="60"/>
        <end position="76"/>
    </location>
</feature>
<dbReference type="GO" id="GO:0051455">
    <property type="term" value="P:spindle attachment to meiosis I kinetochore"/>
    <property type="evidence" value="ECO:0007669"/>
    <property type="project" value="TreeGrafter"/>
</dbReference>
<dbReference type="PANTHER" id="PTHR16684:SF11">
    <property type="entry name" value="CENTROMERE PROTEIN C"/>
    <property type="match status" value="1"/>
</dbReference>
<feature type="compositionally biased region" description="Acidic residues" evidence="7">
    <location>
        <begin position="288"/>
        <end position="309"/>
    </location>
</feature>
<dbReference type="InterPro" id="IPR028929">
    <property type="entry name" value="Mif2_N"/>
</dbReference>
<dbReference type="InterPro" id="IPR014710">
    <property type="entry name" value="RmlC-like_jellyroll"/>
</dbReference>
<dbReference type="Pfam" id="PF11699">
    <property type="entry name" value="CENP-C_C"/>
    <property type="match status" value="1"/>
</dbReference>
<dbReference type="Pfam" id="PF15624">
    <property type="entry name" value="Mif2_N"/>
    <property type="match status" value="1"/>
</dbReference>
<evidence type="ECO:0000259" key="8">
    <source>
        <dbReference type="Pfam" id="PF11699"/>
    </source>
</evidence>
<feature type="compositionally biased region" description="Low complexity" evidence="7">
    <location>
        <begin position="327"/>
        <end position="341"/>
    </location>
</feature>
<accession>A0AAN6V104</accession>
<feature type="compositionally biased region" description="Acidic residues" evidence="7">
    <location>
        <begin position="226"/>
        <end position="246"/>
    </location>
</feature>
<dbReference type="InterPro" id="IPR017956">
    <property type="entry name" value="AT_hook_DNA-bd_motif"/>
</dbReference>
<evidence type="ECO:0000313" key="10">
    <source>
        <dbReference type="EMBL" id="KAK4142813.1"/>
    </source>
</evidence>
<feature type="compositionally biased region" description="Basic residues" evidence="7">
    <location>
        <begin position="515"/>
        <end position="524"/>
    </location>
</feature>
<organism evidence="10 11">
    <name type="scientific">Dichotomopilus funicola</name>
    <dbReference type="NCBI Taxonomy" id="1934379"/>
    <lineage>
        <taxon>Eukaryota</taxon>
        <taxon>Fungi</taxon>
        <taxon>Dikarya</taxon>
        <taxon>Ascomycota</taxon>
        <taxon>Pezizomycotina</taxon>
        <taxon>Sordariomycetes</taxon>
        <taxon>Sordariomycetidae</taxon>
        <taxon>Sordariales</taxon>
        <taxon>Chaetomiaceae</taxon>
        <taxon>Dichotomopilus</taxon>
    </lineage>
</organism>
<reference evidence="10" key="1">
    <citation type="journal article" date="2023" name="Mol. Phylogenet. Evol.">
        <title>Genome-scale phylogeny and comparative genomics of the fungal order Sordariales.</title>
        <authorList>
            <person name="Hensen N."/>
            <person name="Bonometti L."/>
            <person name="Westerberg I."/>
            <person name="Brannstrom I.O."/>
            <person name="Guillou S."/>
            <person name="Cros-Aarteil S."/>
            <person name="Calhoun S."/>
            <person name="Haridas S."/>
            <person name="Kuo A."/>
            <person name="Mondo S."/>
            <person name="Pangilinan J."/>
            <person name="Riley R."/>
            <person name="LaButti K."/>
            <person name="Andreopoulos B."/>
            <person name="Lipzen A."/>
            <person name="Chen C."/>
            <person name="Yan M."/>
            <person name="Daum C."/>
            <person name="Ng V."/>
            <person name="Clum A."/>
            <person name="Steindorff A."/>
            <person name="Ohm R.A."/>
            <person name="Martin F."/>
            <person name="Silar P."/>
            <person name="Natvig D.O."/>
            <person name="Lalanne C."/>
            <person name="Gautier V."/>
            <person name="Ament-Velasquez S.L."/>
            <person name="Kruys A."/>
            <person name="Hutchinson M.I."/>
            <person name="Powell A.J."/>
            <person name="Barry K."/>
            <person name="Miller A.N."/>
            <person name="Grigoriev I.V."/>
            <person name="Debuchy R."/>
            <person name="Gladieux P."/>
            <person name="Hiltunen Thoren M."/>
            <person name="Johannesson H."/>
        </authorList>
    </citation>
    <scope>NUCLEOTIDE SEQUENCE</scope>
    <source>
        <strain evidence="10">CBS 141.50</strain>
    </source>
</reference>
<keyword evidence="11" id="KW-1185">Reference proteome</keyword>
<feature type="compositionally biased region" description="Basic residues" evidence="7">
    <location>
        <begin position="256"/>
        <end position="265"/>
    </location>
</feature>
<feature type="domain" description="Mif2/CENP-C cupin" evidence="8">
    <location>
        <begin position="616"/>
        <end position="700"/>
    </location>
</feature>
<dbReference type="AlphaFoldDB" id="A0AAN6V104"/>
<keyword evidence="4" id="KW-0539">Nucleus</keyword>
<evidence type="ECO:0000259" key="9">
    <source>
        <dbReference type="Pfam" id="PF15624"/>
    </source>
</evidence>
<dbReference type="SUPFAM" id="SSF51182">
    <property type="entry name" value="RmlC-like cupins"/>
    <property type="match status" value="1"/>
</dbReference>
<evidence type="ECO:0000256" key="2">
    <source>
        <dbReference type="ARBA" id="ARBA00010291"/>
    </source>
</evidence>
<reference evidence="10" key="2">
    <citation type="submission" date="2023-05" db="EMBL/GenBank/DDBJ databases">
        <authorList>
            <consortium name="Lawrence Berkeley National Laboratory"/>
            <person name="Steindorff A."/>
            <person name="Hensen N."/>
            <person name="Bonometti L."/>
            <person name="Westerberg I."/>
            <person name="Brannstrom I.O."/>
            <person name="Guillou S."/>
            <person name="Cros-Aarteil S."/>
            <person name="Calhoun S."/>
            <person name="Haridas S."/>
            <person name="Kuo A."/>
            <person name="Mondo S."/>
            <person name="Pangilinan J."/>
            <person name="Riley R."/>
            <person name="Labutti K."/>
            <person name="Andreopoulos B."/>
            <person name="Lipzen A."/>
            <person name="Chen C."/>
            <person name="Yanf M."/>
            <person name="Daum C."/>
            <person name="Ng V."/>
            <person name="Clum A."/>
            <person name="Ohm R."/>
            <person name="Martin F."/>
            <person name="Silar P."/>
            <person name="Natvig D."/>
            <person name="Lalanne C."/>
            <person name="Gautier V."/>
            <person name="Ament-Velasquez S.L."/>
            <person name="Kruys A."/>
            <person name="Hutchinson M.I."/>
            <person name="Powell A.J."/>
            <person name="Barry K."/>
            <person name="Miller A.N."/>
            <person name="Grigoriev I.V."/>
            <person name="Debuchy R."/>
            <person name="Gladieux P."/>
            <person name="Thoren M.H."/>
            <person name="Johannesson H."/>
        </authorList>
    </citation>
    <scope>NUCLEOTIDE SEQUENCE</scope>
    <source>
        <strain evidence="10">CBS 141.50</strain>
    </source>
</reference>
<dbReference type="InterPro" id="IPR011051">
    <property type="entry name" value="RmlC_Cupin_sf"/>
</dbReference>
<evidence type="ECO:0000313" key="11">
    <source>
        <dbReference type="Proteomes" id="UP001302676"/>
    </source>
</evidence>
<evidence type="ECO:0000256" key="4">
    <source>
        <dbReference type="ARBA" id="ARBA00023242"/>
    </source>
</evidence>
<feature type="region of interest" description="Disordered" evidence="7">
    <location>
        <begin position="30"/>
        <end position="458"/>
    </location>
</feature>
<comment type="function">
    <text evidence="5">Component of the kinetochore, a multiprotein complex that assembles on centromeric DNA and attaches chromosomes to spindle microtubules, mediating chromosome segregation and sister chromatid segregation during meiosis and mitosis. Component of the inner kinetochore constitutive centromere-associated network (CCAN), which serves as a structural platform for outer kinetochore assembly.</text>
</comment>
<dbReference type="FunFam" id="2.60.120.10:FF:000033">
    <property type="entry name" value="Centromere protein C 1"/>
    <property type="match status" value="1"/>
</dbReference>
<dbReference type="PANTHER" id="PTHR16684">
    <property type="entry name" value="CENTROMERE PROTEIN C"/>
    <property type="match status" value="1"/>
</dbReference>
<dbReference type="CDD" id="cd06993">
    <property type="entry name" value="cupin_CENP-C_C"/>
    <property type="match status" value="1"/>
</dbReference>
<dbReference type="GO" id="GO:0000776">
    <property type="term" value="C:kinetochore"/>
    <property type="evidence" value="ECO:0007669"/>
    <property type="project" value="InterPro"/>
</dbReference>
<evidence type="ECO:0000256" key="1">
    <source>
        <dbReference type="ARBA" id="ARBA00004123"/>
    </source>
</evidence>